<evidence type="ECO:0000256" key="1">
    <source>
        <dbReference type="SAM" id="MobiDB-lite"/>
    </source>
</evidence>
<feature type="region of interest" description="Disordered" evidence="1">
    <location>
        <begin position="1"/>
        <end position="31"/>
    </location>
</feature>
<keyword evidence="3" id="KW-1185">Reference proteome</keyword>
<dbReference type="EnsemblMetazoa" id="MESCA010597-RA">
    <property type="protein sequence ID" value="MESCA010597-PA"/>
    <property type="gene ID" value="MESCA010597"/>
</dbReference>
<dbReference type="EMBL" id="CAQQ02377581">
    <property type="status" value="NOT_ANNOTATED_CDS"/>
    <property type="molecule type" value="Genomic_DNA"/>
</dbReference>
<dbReference type="HOGENOM" id="CLU_2963400_0_0_1"/>
<protein>
    <submittedName>
        <fullName evidence="2">Uncharacterized protein</fullName>
    </submittedName>
</protein>
<feature type="compositionally biased region" description="Basic and acidic residues" evidence="1">
    <location>
        <begin position="15"/>
        <end position="30"/>
    </location>
</feature>
<sequence length="59" mass="6875">MMIDQLSKCSPKHRRDQEGRGRQRTRDYGGQDKLNATQTVFCREQQGLCCLVFTHCSKK</sequence>
<evidence type="ECO:0000313" key="3">
    <source>
        <dbReference type="Proteomes" id="UP000015102"/>
    </source>
</evidence>
<dbReference type="AlphaFoldDB" id="T1H2Z0"/>
<name>T1H2Z0_MEGSC</name>
<dbReference type="EMBL" id="CAQQ02377582">
    <property type="status" value="NOT_ANNOTATED_CDS"/>
    <property type="molecule type" value="Genomic_DNA"/>
</dbReference>
<reference evidence="2" key="2">
    <citation type="submission" date="2015-06" db="UniProtKB">
        <authorList>
            <consortium name="EnsemblMetazoa"/>
        </authorList>
    </citation>
    <scope>IDENTIFICATION</scope>
</reference>
<proteinExistence type="predicted"/>
<accession>T1H2Z0</accession>
<organism evidence="2 3">
    <name type="scientific">Megaselia scalaris</name>
    <name type="common">Humpbacked fly</name>
    <name type="synonym">Phora scalaris</name>
    <dbReference type="NCBI Taxonomy" id="36166"/>
    <lineage>
        <taxon>Eukaryota</taxon>
        <taxon>Metazoa</taxon>
        <taxon>Ecdysozoa</taxon>
        <taxon>Arthropoda</taxon>
        <taxon>Hexapoda</taxon>
        <taxon>Insecta</taxon>
        <taxon>Pterygota</taxon>
        <taxon>Neoptera</taxon>
        <taxon>Endopterygota</taxon>
        <taxon>Diptera</taxon>
        <taxon>Brachycera</taxon>
        <taxon>Muscomorpha</taxon>
        <taxon>Platypezoidea</taxon>
        <taxon>Phoridae</taxon>
        <taxon>Megaseliini</taxon>
        <taxon>Megaselia</taxon>
    </lineage>
</organism>
<dbReference type="Proteomes" id="UP000015102">
    <property type="component" value="Unassembled WGS sequence"/>
</dbReference>
<reference evidence="3" key="1">
    <citation type="submission" date="2013-02" db="EMBL/GenBank/DDBJ databases">
        <authorList>
            <person name="Hughes D."/>
        </authorList>
    </citation>
    <scope>NUCLEOTIDE SEQUENCE</scope>
    <source>
        <strain>Durham</strain>
        <strain evidence="3">NC isolate 2 -- Noor lab</strain>
    </source>
</reference>
<evidence type="ECO:0000313" key="2">
    <source>
        <dbReference type="EnsemblMetazoa" id="MESCA010597-PA"/>
    </source>
</evidence>